<evidence type="ECO:0000256" key="6">
    <source>
        <dbReference type="SAM" id="Phobius"/>
    </source>
</evidence>
<accession>A0A2S3W2W0</accession>
<keyword evidence="3 6" id="KW-0812">Transmembrane</keyword>
<feature type="domain" description="EamA" evidence="7">
    <location>
        <begin position="47"/>
        <end position="171"/>
    </location>
</feature>
<evidence type="ECO:0000313" key="8">
    <source>
        <dbReference type="EMBL" id="POF63186.1"/>
    </source>
</evidence>
<organism evidence="8 9">
    <name type="scientific">Novacetimonas maltaceti</name>
    <dbReference type="NCBI Taxonomy" id="1203393"/>
    <lineage>
        <taxon>Bacteria</taxon>
        <taxon>Pseudomonadati</taxon>
        <taxon>Pseudomonadota</taxon>
        <taxon>Alphaproteobacteria</taxon>
        <taxon>Acetobacterales</taxon>
        <taxon>Acetobacteraceae</taxon>
        <taxon>Novacetimonas</taxon>
    </lineage>
</organism>
<evidence type="ECO:0000256" key="1">
    <source>
        <dbReference type="ARBA" id="ARBA00004651"/>
    </source>
</evidence>
<comment type="subcellular location">
    <subcellularLocation>
        <location evidence="1">Cell membrane</location>
        <topology evidence="1">Multi-pass membrane protein</topology>
    </subcellularLocation>
</comment>
<feature type="transmembrane region" description="Helical" evidence="6">
    <location>
        <begin position="274"/>
        <end position="293"/>
    </location>
</feature>
<dbReference type="Proteomes" id="UP000237344">
    <property type="component" value="Unassembled WGS sequence"/>
</dbReference>
<keyword evidence="2" id="KW-1003">Cell membrane</keyword>
<feature type="transmembrane region" description="Helical" evidence="6">
    <location>
        <begin position="130"/>
        <end position="148"/>
    </location>
</feature>
<evidence type="ECO:0000256" key="2">
    <source>
        <dbReference type="ARBA" id="ARBA00022475"/>
    </source>
</evidence>
<gene>
    <name evidence="8" type="ORF">KMAL_10930</name>
</gene>
<keyword evidence="9" id="KW-1185">Reference proteome</keyword>
<feature type="transmembrane region" description="Helical" evidence="6">
    <location>
        <begin position="155"/>
        <end position="174"/>
    </location>
</feature>
<evidence type="ECO:0000313" key="9">
    <source>
        <dbReference type="Proteomes" id="UP000237344"/>
    </source>
</evidence>
<dbReference type="PANTHER" id="PTHR42920:SF5">
    <property type="entry name" value="EAMA DOMAIN-CONTAINING PROTEIN"/>
    <property type="match status" value="1"/>
</dbReference>
<dbReference type="SUPFAM" id="SSF103481">
    <property type="entry name" value="Multidrug resistance efflux transporter EmrE"/>
    <property type="match status" value="2"/>
</dbReference>
<keyword evidence="5 6" id="KW-0472">Membrane</keyword>
<feature type="transmembrane region" description="Helical" evidence="6">
    <location>
        <begin position="240"/>
        <end position="262"/>
    </location>
</feature>
<feature type="transmembrane region" description="Helical" evidence="6">
    <location>
        <begin position="299"/>
        <end position="316"/>
    </location>
</feature>
<evidence type="ECO:0000259" key="7">
    <source>
        <dbReference type="Pfam" id="PF00892"/>
    </source>
</evidence>
<dbReference type="InterPro" id="IPR051258">
    <property type="entry name" value="Diverse_Substrate_Transporter"/>
</dbReference>
<sequence>MFIPYGPTKPSRWVGAARLHVYRRRMQHVTPTLRPAPFALSRQEAALVGVTMIWGTTFLIVHLAMQSCGPLFFVAVRFLAAGGASLLVFHKAMRALTLRELGAGIAIGISIFMGYSLQTYGLQTITSSQSAFITAMYVPMVPLLQWVVLRRMPHLMNWIGISLAFAGLLLLAGPDAGAGTFSRGEAATLLGTVAIASEIILISRFATQVDSRRVTVVQLLAAGVLAFATMPLGGEALPHFSWIWLVCGGGLGIASALIQLTMNWAQKAISPTRATVIYAGEPVWAGILGRIAGERLPPLALLGAVFIIAGVVVGEWRPRGRRVVNDGEG</sequence>
<name>A0A2S3W2W0_9PROT</name>
<reference evidence="8 9" key="1">
    <citation type="submission" date="2018-01" db="EMBL/GenBank/DDBJ databases">
        <title>Draft Genome Sequence of Komagataeibacter maltaceti LMG 1529, a Vinegar Producing Acetic Acid Bacterium Isolated from Malt Vinegar Brewery Acetifiers.</title>
        <authorList>
            <person name="Zhang Q."/>
            <person name="Hollensteiner J."/>
            <person name="Poehlein A."/>
            <person name="Daniel R."/>
        </authorList>
    </citation>
    <scope>NUCLEOTIDE SEQUENCE [LARGE SCALE GENOMIC DNA]</scope>
    <source>
        <strain evidence="8 9">LMG 1529</strain>
    </source>
</reference>
<evidence type="ECO:0000256" key="3">
    <source>
        <dbReference type="ARBA" id="ARBA00022692"/>
    </source>
</evidence>
<dbReference type="InterPro" id="IPR000620">
    <property type="entry name" value="EamA_dom"/>
</dbReference>
<proteinExistence type="predicted"/>
<evidence type="ECO:0000256" key="5">
    <source>
        <dbReference type="ARBA" id="ARBA00023136"/>
    </source>
</evidence>
<keyword evidence="4 6" id="KW-1133">Transmembrane helix</keyword>
<dbReference type="InterPro" id="IPR037185">
    <property type="entry name" value="EmrE-like"/>
</dbReference>
<dbReference type="GO" id="GO:0005886">
    <property type="term" value="C:plasma membrane"/>
    <property type="evidence" value="ECO:0007669"/>
    <property type="project" value="UniProtKB-SubCell"/>
</dbReference>
<feature type="transmembrane region" description="Helical" evidence="6">
    <location>
        <begin position="71"/>
        <end position="89"/>
    </location>
</feature>
<feature type="transmembrane region" description="Helical" evidence="6">
    <location>
        <begin position="101"/>
        <end position="118"/>
    </location>
</feature>
<dbReference type="EMBL" id="POTC01000010">
    <property type="protein sequence ID" value="POF63186.1"/>
    <property type="molecule type" value="Genomic_DNA"/>
</dbReference>
<feature type="transmembrane region" description="Helical" evidence="6">
    <location>
        <begin position="214"/>
        <end position="234"/>
    </location>
</feature>
<feature type="transmembrane region" description="Helical" evidence="6">
    <location>
        <begin position="186"/>
        <end position="207"/>
    </location>
</feature>
<protein>
    <submittedName>
        <fullName evidence="8">EamA-like transporter family protein</fullName>
    </submittedName>
</protein>
<dbReference type="AlphaFoldDB" id="A0A2S3W2W0"/>
<comment type="caution">
    <text evidence="8">The sequence shown here is derived from an EMBL/GenBank/DDBJ whole genome shotgun (WGS) entry which is preliminary data.</text>
</comment>
<feature type="transmembrane region" description="Helical" evidence="6">
    <location>
        <begin position="45"/>
        <end position="65"/>
    </location>
</feature>
<dbReference type="Pfam" id="PF00892">
    <property type="entry name" value="EamA"/>
    <property type="match status" value="2"/>
</dbReference>
<evidence type="ECO:0000256" key="4">
    <source>
        <dbReference type="ARBA" id="ARBA00022989"/>
    </source>
</evidence>
<feature type="domain" description="EamA" evidence="7">
    <location>
        <begin position="184"/>
        <end position="313"/>
    </location>
</feature>
<dbReference type="PANTHER" id="PTHR42920">
    <property type="entry name" value="OS03G0707200 PROTEIN-RELATED"/>
    <property type="match status" value="1"/>
</dbReference>